<evidence type="ECO:0000313" key="3">
    <source>
        <dbReference type="Proteomes" id="UP000292052"/>
    </source>
</evidence>
<dbReference type="PANTHER" id="PTHR12790:SF0">
    <property type="entry name" value="RNA POLYMERASE I-SPECIFIC TRANSCRIPTION INITIATION FACTOR RRN3-RELATED"/>
    <property type="match status" value="1"/>
</dbReference>
<sequence length="401" mass="46458">MLIIIVAPTEPEWENGSPSKSDCRKCQYIHSLLNELLKTVPLLIIMDVSAPREEIEKLENEEDIFMMDDDAKTNTTTSFQHIHTVAHTLDNATNLEKMNLIELYQDMLAIFDKVILPTYNTHHVQYIMFVMCSFKSTITEAFFNYLWKKVCNPNVASVIRQASVNYIVSFMARATFVSLPMLKGTLQQIADWIHSYIATQDGLECVNSDLRVHSVFYTVCQALFYVVAFRHKDLVNKKKNVVFLESLNLAKIVTSRLNPLRVCQPPVVQNFAAVTRKYQLAYCYAIIEHNSRNSLPVIYKNDKGSYSISNNVLEAFYPFDPYILKRYTVQPVYRQLLKFCFRSSEKIHPFYRDYEEINLEIYDADMKEVADADDFLEHEVSFNSKSQKFSYGTSPGFKFKG</sequence>
<dbReference type="Proteomes" id="UP000292052">
    <property type="component" value="Unassembled WGS sequence"/>
</dbReference>
<keyword evidence="2" id="KW-0396">Initiation factor</keyword>
<comment type="similarity">
    <text evidence="1">Belongs to the RRN3 family.</text>
</comment>
<dbReference type="GO" id="GO:0001042">
    <property type="term" value="F:RNA polymerase I core binding"/>
    <property type="evidence" value="ECO:0007669"/>
    <property type="project" value="TreeGrafter"/>
</dbReference>
<evidence type="ECO:0000256" key="1">
    <source>
        <dbReference type="ARBA" id="ARBA00010098"/>
    </source>
</evidence>
<dbReference type="Pfam" id="PF05327">
    <property type="entry name" value="RRN3"/>
    <property type="match status" value="1"/>
</dbReference>
<reference evidence="2 3" key="1">
    <citation type="submission" date="2017-03" db="EMBL/GenBank/DDBJ databases">
        <title>Genome of the blue death feigning beetle - Asbolus verrucosus.</title>
        <authorList>
            <person name="Rider S.D."/>
        </authorList>
    </citation>
    <scope>NUCLEOTIDE SEQUENCE [LARGE SCALE GENOMIC DNA]</scope>
    <source>
        <strain evidence="2">Butters</strain>
        <tissue evidence="2">Head and leg muscle</tissue>
    </source>
</reference>
<accession>A0A482VV96</accession>
<evidence type="ECO:0000313" key="2">
    <source>
        <dbReference type="EMBL" id="RZC36646.1"/>
    </source>
</evidence>
<dbReference type="GO" id="GO:0005634">
    <property type="term" value="C:nucleus"/>
    <property type="evidence" value="ECO:0007669"/>
    <property type="project" value="TreeGrafter"/>
</dbReference>
<keyword evidence="3" id="KW-1185">Reference proteome</keyword>
<protein>
    <submittedName>
        <fullName evidence="2">RNA polymerase I-specific transcription initiation factor RRN3</fullName>
    </submittedName>
</protein>
<dbReference type="InterPro" id="IPR007991">
    <property type="entry name" value="RNA_pol_I_trans_ini_fac_RRN3"/>
</dbReference>
<dbReference type="GO" id="GO:0006361">
    <property type="term" value="P:transcription initiation at RNA polymerase I promoter"/>
    <property type="evidence" value="ECO:0007669"/>
    <property type="project" value="InterPro"/>
</dbReference>
<comment type="caution">
    <text evidence="2">The sequence shown here is derived from an EMBL/GenBank/DDBJ whole genome shotgun (WGS) entry which is preliminary data.</text>
</comment>
<dbReference type="OrthoDB" id="26970at2759"/>
<proteinExistence type="inferred from homology"/>
<dbReference type="GO" id="GO:0001181">
    <property type="term" value="F:RNA polymerase I general transcription initiation factor activity"/>
    <property type="evidence" value="ECO:0007669"/>
    <property type="project" value="InterPro"/>
</dbReference>
<dbReference type="EMBL" id="QDEB01060184">
    <property type="protein sequence ID" value="RZC36646.1"/>
    <property type="molecule type" value="Genomic_DNA"/>
</dbReference>
<dbReference type="GO" id="GO:0003743">
    <property type="term" value="F:translation initiation factor activity"/>
    <property type="evidence" value="ECO:0007669"/>
    <property type="project" value="UniProtKB-KW"/>
</dbReference>
<keyword evidence="2" id="KW-0648">Protein biosynthesis</keyword>
<dbReference type="AlphaFoldDB" id="A0A482VV96"/>
<dbReference type="STRING" id="1661398.A0A482VV96"/>
<gene>
    <name evidence="2" type="ORF">BDFB_002855</name>
</gene>
<organism evidence="2 3">
    <name type="scientific">Asbolus verrucosus</name>
    <name type="common">Desert ironclad beetle</name>
    <dbReference type="NCBI Taxonomy" id="1661398"/>
    <lineage>
        <taxon>Eukaryota</taxon>
        <taxon>Metazoa</taxon>
        <taxon>Ecdysozoa</taxon>
        <taxon>Arthropoda</taxon>
        <taxon>Hexapoda</taxon>
        <taxon>Insecta</taxon>
        <taxon>Pterygota</taxon>
        <taxon>Neoptera</taxon>
        <taxon>Endopterygota</taxon>
        <taxon>Coleoptera</taxon>
        <taxon>Polyphaga</taxon>
        <taxon>Cucujiformia</taxon>
        <taxon>Tenebrionidae</taxon>
        <taxon>Pimeliinae</taxon>
        <taxon>Asbolus</taxon>
    </lineage>
</organism>
<name>A0A482VV96_ASBVE</name>
<dbReference type="PANTHER" id="PTHR12790">
    <property type="entry name" value="TRANSCRIPTION INITIATION FACTOR IA RRN3"/>
    <property type="match status" value="1"/>
</dbReference>